<feature type="region of interest" description="Disordered" evidence="1">
    <location>
        <begin position="44"/>
        <end position="67"/>
    </location>
</feature>
<dbReference type="RefSeq" id="WP_133289852.1">
    <property type="nucleotide sequence ID" value="NZ_SMSJ01000022.1"/>
</dbReference>
<evidence type="ECO:0000256" key="1">
    <source>
        <dbReference type="SAM" id="MobiDB-lite"/>
    </source>
</evidence>
<comment type="caution">
    <text evidence="2">The sequence shown here is derived from an EMBL/GenBank/DDBJ whole genome shotgun (WGS) entry which is preliminary data.</text>
</comment>
<dbReference type="AlphaFoldDB" id="A0A4R5QDW0"/>
<sequence length="67" mass="7535">MPQRPDDAHEKARDLGEKALEDLAQGREKDADRHIEQAKRLDESALRELVQDLDEDAGASPDAVKDR</sequence>
<evidence type="ECO:0000313" key="2">
    <source>
        <dbReference type="EMBL" id="TDH61380.1"/>
    </source>
</evidence>
<gene>
    <name evidence="2" type="ORF">E2C06_17220</name>
</gene>
<protein>
    <submittedName>
        <fullName evidence="2">Uncharacterized protein</fullName>
    </submittedName>
</protein>
<evidence type="ECO:0000313" key="3">
    <source>
        <dbReference type="Proteomes" id="UP000295096"/>
    </source>
</evidence>
<dbReference type="OrthoDB" id="9873873at2"/>
<dbReference type="EMBL" id="SMSJ01000022">
    <property type="protein sequence ID" value="TDH61380.1"/>
    <property type="molecule type" value="Genomic_DNA"/>
</dbReference>
<reference evidence="2 3" key="1">
    <citation type="journal article" date="2016" name="J. Microbiol.">
        <title>Dankookia rubra gen. nov., sp. nov., an alphaproteobacterium isolated from sediment of a shallow stream.</title>
        <authorList>
            <person name="Kim W.H."/>
            <person name="Kim D.H."/>
            <person name="Kang K."/>
            <person name="Ahn T.Y."/>
        </authorList>
    </citation>
    <scope>NUCLEOTIDE SEQUENCE [LARGE SCALE GENOMIC DNA]</scope>
    <source>
        <strain evidence="2 3">JCM30602</strain>
    </source>
</reference>
<keyword evidence="3" id="KW-1185">Reference proteome</keyword>
<accession>A0A4R5QDW0</accession>
<proteinExistence type="predicted"/>
<organism evidence="2 3">
    <name type="scientific">Dankookia rubra</name>
    <dbReference type="NCBI Taxonomy" id="1442381"/>
    <lineage>
        <taxon>Bacteria</taxon>
        <taxon>Pseudomonadati</taxon>
        <taxon>Pseudomonadota</taxon>
        <taxon>Alphaproteobacteria</taxon>
        <taxon>Acetobacterales</taxon>
        <taxon>Roseomonadaceae</taxon>
        <taxon>Dankookia</taxon>
    </lineage>
</organism>
<dbReference type="Proteomes" id="UP000295096">
    <property type="component" value="Unassembled WGS sequence"/>
</dbReference>
<name>A0A4R5QDW0_9PROT</name>